<dbReference type="Pfam" id="PF02566">
    <property type="entry name" value="OsmC"/>
    <property type="match status" value="1"/>
</dbReference>
<accession>A0A5D4H198</accession>
<dbReference type="InterPro" id="IPR036102">
    <property type="entry name" value="OsmC/Ohrsf"/>
</dbReference>
<evidence type="ECO:0000313" key="1">
    <source>
        <dbReference type="EMBL" id="TYR34062.1"/>
    </source>
</evidence>
<dbReference type="SUPFAM" id="SSF82784">
    <property type="entry name" value="OsmC-like"/>
    <property type="match status" value="1"/>
</dbReference>
<evidence type="ECO:0000313" key="2">
    <source>
        <dbReference type="Proteomes" id="UP000323258"/>
    </source>
</evidence>
<proteinExistence type="predicted"/>
<name>A0A5D4H198_9HYPH</name>
<dbReference type="Proteomes" id="UP000323258">
    <property type="component" value="Unassembled WGS sequence"/>
</dbReference>
<dbReference type="InterPro" id="IPR015946">
    <property type="entry name" value="KH_dom-like_a/b"/>
</dbReference>
<organism evidence="1 2">
    <name type="scientific">Neoaquamicrobium microcysteis</name>
    <dbReference type="NCBI Taxonomy" id="2682781"/>
    <lineage>
        <taxon>Bacteria</taxon>
        <taxon>Pseudomonadati</taxon>
        <taxon>Pseudomonadota</taxon>
        <taxon>Alphaproteobacteria</taxon>
        <taxon>Hyphomicrobiales</taxon>
        <taxon>Phyllobacteriaceae</taxon>
        <taxon>Neoaquamicrobium</taxon>
    </lineage>
</organism>
<gene>
    <name evidence="1" type="ORF">FY036_06105</name>
</gene>
<sequence length="141" mass="14856">MQGEGEVAVKSAKVWAHSPTAASCTVTNDREQTIAAVFSPRAEGFTPLEIQAASLAACIAASVRIAARAADIGPLGQLDVEVEAIKAEDEPSRLGRFEVAVRFSDPLDEAVQDRLIHAAEDICTISNTLRAGDTVVVGRRA</sequence>
<comment type="caution">
    <text evidence="1">The sequence shown here is derived from an EMBL/GenBank/DDBJ whole genome shotgun (WGS) entry which is preliminary data.</text>
</comment>
<reference evidence="1 2" key="1">
    <citation type="submission" date="2019-08" db="EMBL/GenBank/DDBJ databases">
        <authorList>
            <person name="Seo Y.L."/>
        </authorList>
    </citation>
    <scope>NUCLEOTIDE SEQUENCE [LARGE SCALE GENOMIC DNA]</scope>
    <source>
        <strain evidence="1 2">MaA-C15</strain>
    </source>
</reference>
<protein>
    <submittedName>
        <fullName evidence="1">OsmC family protein</fullName>
    </submittedName>
</protein>
<dbReference type="InterPro" id="IPR003718">
    <property type="entry name" value="OsmC/Ohr_fam"/>
</dbReference>
<dbReference type="AlphaFoldDB" id="A0A5D4H198"/>
<dbReference type="EMBL" id="VSZS01000057">
    <property type="protein sequence ID" value="TYR34062.1"/>
    <property type="molecule type" value="Genomic_DNA"/>
</dbReference>
<dbReference type="Gene3D" id="3.30.300.20">
    <property type="match status" value="1"/>
</dbReference>
<keyword evidence="2" id="KW-1185">Reference proteome</keyword>
<reference evidence="1 2" key="2">
    <citation type="submission" date="2019-09" db="EMBL/GenBank/DDBJ databases">
        <title>Mesorhizobium sp. MaA-C15 isolated from Microcystis aeruginosa.</title>
        <authorList>
            <person name="Jeong S.E."/>
            <person name="Jin H.M."/>
            <person name="Jeon C.O."/>
        </authorList>
    </citation>
    <scope>NUCLEOTIDE SEQUENCE [LARGE SCALE GENOMIC DNA]</scope>
    <source>
        <strain evidence="1 2">MaA-C15</strain>
    </source>
</reference>